<keyword evidence="2" id="KW-1003">Cell membrane</keyword>
<dbReference type="PANTHER" id="PTHR21137">
    <property type="entry name" value="ODORANT RECEPTOR"/>
    <property type="match status" value="1"/>
</dbReference>
<proteinExistence type="predicted"/>
<dbReference type="EMBL" id="VTPC01000677">
    <property type="protein sequence ID" value="KAF2904784.1"/>
    <property type="molecule type" value="Genomic_DNA"/>
</dbReference>
<evidence type="ECO:0000313" key="11">
    <source>
        <dbReference type="Proteomes" id="UP000801492"/>
    </source>
</evidence>
<evidence type="ECO:0000256" key="4">
    <source>
        <dbReference type="ARBA" id="ARBA00022692"/>
    </source>
</evidence>
<evidence type="ECO:0000256" key="6">
    <source>
        <dbReference type="ARBA" id="ARBA00022989"/>
    </source>
</evidence>
<dbReference type="AlphaFoldDB" id="A0A8K0GLS2"/>
<evidence type="ECO:0000256" key="7">
    <source>
        <dbReference type="ARBA" id="ARBA00023136"/>
    </source>
</evidence>
<dbReference type="GO" id="GO:0005886">
    <property type="term" value="C:plasma membrane"/>
    <property type="evidence" value="ECO:0007669"/>
    <property type="project" value="UniProtKB-SubCell"/>
</dbReference>
<feature type="non-terminal residue" evidence="10">
    <location>
        <position position="1"/>
    </location>
</feature>
<reference evidence="10" key="1">
    <citation type="submission" date="2019-08" db="EMBL/GenBank/DDBJ databases">
        <title>The genome of the North American firefly Photinus pyralis.</title>
        <authorList>
            <consortium name="Photinus pyralis genome working group"/>
            <person name="Fallon T.R."/>
            <person name="Sander Lower S.E."/>
            <person name="Weng J.-K."/>
        </authorList>
    </citation>
    <scope>NUCLEOTIDE SEQUENCE</scope>
    <source>
        <strain evidence="10">TRF0915ILg1</strain>
        <tissue evidence="10">Whole body</tissue>
    </source>
</reference>
<keyword evidence="4" id="KW-0812">Transmembrane</keyword>
<dbReference type="InterPro" id="IPR004117">
    <property type="entry name" value="7tm6_olfct_rcpt"/>
</dbReference>
<dbReference type="Pfam" id="PF02949">
    <property type="entry name" value="7tm_6"/>
    <property type="match status" value="1"/>
</dbReference>
<name>A0A8K0GLS2_IGNLU</name>
<sequence>ISRSLELLEVIFLCFSGSTVFLIRHFLETIVQILQLSFFCIAADYTVNEALMVSDAIYNSKWYSKYSHNNRALLLLVMQRSQKCDPFTAGGLFMIDSKTLITVNMRVESVMVSLYTDVGIETKILVNILSV</sequence>
<keyword evidence="9" id="KW-0807">Transducer</keyword>
<evidence type="ECO:0000256" key="1">
    <source>
        <dbReference type="ARBA" id="ARBA00004651"/>
    </source>
</evidence>
<evidence type="ECO:0000256" key="3">
    <source>
        <dbReference type="ARBA" id="ARBA00022606"/>
    </source>
</evidence>
<dbReference type="PANTHER" id="PTHR21137:SF35">
    <property type="entry name" value="ODORANT RECEPTOR 19A-RELATED"/>
    <property type="match status" value="1"/>
</dbReference>
<comment type="subcellular location">
    <subcellularLocation>
        <location evidence="1">Cell membrane</location>
        <topology evidence="1">Multi-pass membrane protein</topology>
    </subcellularLocation>
</comment>
<dbReference type="GO" id="GO:0005549">
    <property type="term" value="F:odorant binding"/>
    <property type="evidence" value="ECO:0007669"/>
    <property type="project" value="InterPro"/>
</dbReference>
<evidence type="ECO:0000256" key="5">
    <source>
        <dbReference type="ARBA" id="ARBA00022725"/>
    </source>
</evidence>
<accession>A0A8K0GLS2</accession>
<dbReference type="Proteomes" id="UP000801492">
    <property type="component" value="Unassembled WGS sequence"/>
</dbReference>
<evidence type="ECO:0000313" key="10">
    <source>
        <dbReference type="EMBL" id="KAF2904784.1"/>
    </source>
</evidence>
<keyword evidence="6" id="KW-1133">Transmembrane helix</keyword>
<keyword evidence="8" id="KW-0675">Receptor</keyword>
<evidence type="ECO:0000256" key="8">
    <source>
        <dbReference type="ARBA" id="ARBA00023170"/>
    </source>
</evidence>
<evidence type="ECO:0000256" key="9">
    <source>
        <dbReference type="ARBA" id="ARBA00023224"/>
    </source>
</evidence>
<keyword evidence="5" id="KW-0552">Olfaction</keyword>
<protein>
    <submittedName>
        <fullName evidence="10">Uncharacterized protein</fullName>
    </submittedName>
</protein>
<comment type="caution">
    <text evidence="10">The sequence shown here is derived from an EMBL/GenBank/DDBJ whole genome shotgun (WGS) entry which is preliminary data.</text>
</comment>
<evidence type="ECO:0000256" key="2">
    <source>
        <dbReference type="ARBA" id="ARBA00022475"/>
    </source>
</evidence>
<keyword evidence="7" id="KW-0472">Membrane</keyword>
<dbReference type="GO" id="GO:0007165">
    <property type="term" value="P:signal transduction"/>
    <property type="evidence" value="ECO:0007669"/>
    <property type="project" value="UniProtKB-KW"/>
</dbReference>
<keyword evidence="11" id="KW-1185">Reference proteome</keyword>
<keyword evidence="3" id="KW-0716">Sensory transduction</keyword>
<dbReference type="OrthoDB" id="6614360at2759"/>
<dbReference type="GO" id="GO:0004984">
    <property type="term" value="F:olfactory receptor activity"/>
    <property type="evidence" value="ECO:0007669"/>
    <property type="project" value="InterPro"/>
</dbReference>
<organism evidence="10 11">
    <name type="scientific">Ignelater luminosus</name>
    <name type="common">Cucubano</name>
    <name type="synonym">Pyrophorus luminosus</name>
    <dbReference type="NCBI Taxonomy" id="2038154"/>
    <lineage>
        <taxon>Eukaryota</taxon>
        <taxon>Metazoa</taxon>
        <taxon>Ecdysozoa</taxon>
        <taxon>Arthropoda</taxon>
        <taxon>Hexapoda</taxon>
        <taxon>Insecta</taxon>
        <taxon>Pterygota</taxon>
        <taxon>Neoptera</taxon>
        <taxon>Endopterygota</taxon>
        <taxon>Coleoptera</taxon>
        <taxon>Polyphaga</taxon>
        <taxon>Elateriformia</taxon>
        <taxon>Elateroidea</taxon>
        <taxon>Elateridae</taxon>
        <taxon>Agrypninae</taxon>
        <taxon>Pyrophorini</taxon>
        <taxon>Ignelater</taxon>
    </lineage>
</organism>
<gene>
    <name evidence="10" type="ORF">ILUMI_01395</name>
</gene>